<dbReference type="AlphaFoldDB" id="A0AAE0MP45"/>
<dbReference type="GeneID" id="87864430"/>
<dbReference type="EMBL" id="JAUEPP010000007">
    <property type="protein sequence ID" value="KAK3338944.1"/>
    <property type="molecule type" value="Genomic_DNA"/>
</dbReference>
<keyword evidence="2" id="KW-1185">Reference proteome</keyword>
<reference evidence="1" key="1">
    <citation type="journal article" date="2023" name="Mol. Phylogenet. Evol.">
        <title>Genome-scale phylogeny and comparative genomics of the fungal order Sordariales.</title>
        <authorList>
            <person name="Hensen N."/>
            <person name="Bonometti L."/>
            <person name="Westerberg I."/>
            <person name="Brannstrom I.O."/>
            <person name="Guillou S."/>
            <person name="Cros-Aarteil S."/>
            <person name="Calhoun S."/>
            <person name="Haridas S."/>
            <person name="Kuo A."/>
            <person name="Mondo S."/>
            <person name="Pangilinan J."/>
            <person name="Riley R."/>
            <person name="LaButti K."/>
            <person name="Andreopoulos B."/>
            <person name="Lipzen A."/>
            <person name="Chen C."/>
            <person name="Yan M."/>
            <person name="Daum C."/>
            <person name="Ng V."/>
            <person name="Clum A."/>
            <person name="Steindorff A."/>
            <person name="Ohm R.A."/>
            <person name="Martin F."/>
            <person name="Silar P."/>
            <person name="Natvig D.O."/>
            <person name="Lalanne C."/>
            <person name="Gautier V."/>
            <person name="Ament-Velasquez S.L."/>
            <person name="Kruys A."/>
            <person name="Hutchinson M.I."/>
            <person name="Powell A.J."/>
            <person name="Barry K."/>
            <person name="Miller A.N."/>
            <person name="Grigoriev I.V."/>
            <person name="Debuchy R."/>
            <person name="Gladieux P."/>
            <person name="Hiltunen Thoren M."/>
            <person name="Johannesson H."/>
        </authorList>
    </citation>
    <scope>NUCLEOTIDE SEQUENCE</scope>
    <source>
        <strain evidence="1">CBS 560.94</strain>
    </source>
</reference>
<organism evidence="1 2">
    <name type="scientific">Neurospora tetraspora</name>
    <dbReference type="NCBI Taxonomy" id="94610"/>
    <lineage>
        <taxon>Eukaryota</taxon>
        <taxon>Fungi</taxon>
        <taxon>Dikarya</taxon>
        <taxon>Ascomycota</taxon>
        <taxon>Pezizomycotina</taxon>
        <taxon>Sordariomycetes</taxon>
        <taxon>Sordariomycetidae</taxon>
        <taxon>Sordariales</taxon>
        <taxon>Sordariaceae</taxon>
        <taxon>Neurospora</taxon>
    </lineage>
</organism>
<protein>
    <submittedName>
        <fullName evidence="1">Uncharacterized protein</fullName>
    </submittedName>
</protein>
<comment type="caution">
    <text evidence="1">The sequence shown here is derived from an EMBL/GenBank/DDBJ whole genome shotgun (WGS) entry which is preliminary data.</text>
</comment>
<name>A0AAE0MP45_9PEZI</name>
<proteinExistence type="predicted"/>
<dbReference type="RefSeq" id="XP_062678304.1">
    <property type="nucleotide sequence ID" value="XM_062827276.1"/>
</dbReference>
<gene>
    <name evidence="1" type="ORF">B0H65DRAFT_474942</name>
</gene>
<dbReference type="Proteomes" id="UP001278500">
    <property type="component" value="Unassembled WGS sequence"/>
</dbReference>
<reference evidence="1" key="2">
    <citation type="submission" date="2023-06" db="EMBL/GenBank/DDBJ databases">
        <authorList>
            <consortium name="Lawrence Berkeley National Laboratory"/>
            <person name="Haridas S."/>
            <person name="Hensen N."/>
            <person name="Bonometti L."/>
            <person name="Westerberg I."/>
            <person name="Brannstrom I.O."/>
            <person name="Guillou S."/>
            <person name="Cros-Aarteil S."/>
            <person name="Calhoun S."/>
            <person name="Kuo A."/>
            <person name="Mondo S."/>
            <person name="Pangilinan J."/>
            <person name="Riley R."/>
            <person name="Labutti K."/>
            <person name="Andreopoulos B."/>
            <person name="Lipzen A."/>
            <person name="Chen C."/>
            <person name="Yanf M."/>
            <person name="Daum C."/>
            <person name="Ng V."/>
            <person name="Clum A."/>
            <person name="Steindorff A."/>
            <person name="Ohm R."/>
            <person name="Martin F."/>
            <person name="Silar P."/>
            <person name="Natvig D."/>
            <person name="Lalanne C."/>
            <person name="Gautier V."/>
            <person name="Ament-Velasquez S.L."/>
            <person name="Kruys A."/>
            <person name="Hutchinson M.I."/>
            <person name="Powell A.J."/>
            <person name="Barry K."/>
            <person name="Miller A.N."/>
            <person name="Grigoriev I.V."/>
            <person name="Debuchy R."/>
            <person name="Gladieux P."/>
            <person name="Thoren M.H."/>
            <person name="Johannesson H."/>
        </authorList>
    </citation>
    <scope>NUCLEOTIDE SEQUENCE</scope>
    <source>
        <strain evidence="1">CBS 560.94</strain>
    </source>
</reference>
<evidence type="ECO:0000313" key="1">
    <source>
        <dbReference type="EMBL" id="KAK3338944.1"/>
    </source>
</evidence>
<sequence length="103" mass="11451">MCTQTITQSLCSHCKELLLEVTTEERCAKVIQAQAYTFSCGTKKTTKAREYPRKCASCVKKERSEKPGMERSASALLLNPLLAGRGIRCHSCPSLWQLGGRSR</sequence>
<accession>A0AAE0MP45</accession>
<evidence type="ECO:0000313" key="2">
    <source>
        <dbReference type="Proteomes" id="UP001278500"/>
    </source>
</evidence>